<dbReference type="STRING" id="1093900.A0A507BCD4"/>
<proteinExistence type="predicted"/>
<feature type="compositionally biased region" description="Basic and acidic residues" evidence="1">
    <location>
        <begin position="139"/>
        <end position="148"/>
    </location>
</feature>
<evidence type="ECO:0000256" key="1">
    <source>
        <dbReference type="SAM" id="MobiDB-lite"/>
    </source>
</evidence>
<organism evidence="3 4">
    <name type="scientific">Thyridium curvatum</name>
    <dbReference type="NCBI Taxonomy" id="1093900"/>
    <lineage>
        <taxon>Eukaryota</taxon>
        <taxon>Fungi</taxon>
        <taxon>Dikarya</taxon>
        <taxon>Ascomycota</taxon>
        <taxon>Pezizomycotina</taxon>
        <taxon>Sordariomycetes</taxon>
        <taxon>Sordariomycetidae</taxon>
        <taxon>Thyridiales</taxon>
        <taxon>Thyridiaceae</taxon>
        <taxon>Thyridium</taxon>
    </lineage>
</organism>
<evidence type="ECO:0000313" key="4">
    <source>
        <dbReference type="Proteomes" id="UP000319257"/>
    </source>
</evidence>
<dbReference type="Pfam" id="PF09816">
    <property type="entry name" value="EAF"/>
    <property type="match status" value="1"/>
</dbReference>
<sequence>MASSVIPGVLDPTKPREYPIVLSDALLGKTSHETFTGVKYNHKPRLSSTTAPNSAKIKPASDGSYDLSFQDKGGKYAYNGNRSTGDGQFVLVFDPKRKVLVLHRVDSTFNMNLVQTPTNSDAESLRKQHPHLKSGSSQPDRKKAEPKPKPKTSSALKNTTRDTKKKPPKEKAPVNLTLPPVPAAQPEPPKPEKKKKKQVESEDEDESDGDGGLEVVWGDPPPSHYNRANDAPAFPPPMRRFSEFYNERRQEEEQREEEDNDAGDEYDLLAAMEEDDDDDNQQTQARSPSPARHAAEEEDTTMGNTGYTEPDFEDLEAELEAELRAAESESEVSEED</sequence>
<gene>
    <name evidence="3" type="ORF">E0L32_005462</name>
</gene>
<evidence type="ECO:0000259" key="2">
    <source>
        <dbReference type="Pfam" id="PF09816"/>
    </source>
</evidence>
<dbReference type="Proteomes" id="UP000319257">
    <property type="component" value="Unassembled WGS sequence"/>
</dbReference>
<comment type="caution">
    <text evidence="3">The sequence shown here is derived from an EMBL/GenBank/DDBJ whole genome shotgun (WGS) entry which is preliminary data.</text>
</comment>
<dbReference type="AlphaFoldDB" id="A0A507BCD4"/>
<name>A0A507BCD4_9PEZI</name>
<feature type="region of interest" description="Disordered" evidence="1">
    <location>
        <begin position="117"/>
        <end position="336"/>
    </location>
</feature>
<evidence type="ECO:0000313" key="3">
    <source>
        <dbReference type="EMBL" id="TPX14498.1"/>
    </source>
</evidence>
<dbReference type="RefSeq" id="XP_030996209.1">
    <property type="nucleotide sequence ID" value="XM_031139986.1"/>
</dbReference>
<dbReference type="EMBL" id="SKBQ01000028">
    <property type="protein sequence ID" value="TPX14498.1"/>
    <property type="molecule type" value="Genomic_DNA"/>
</dbReference>
<feature type="compositionally biased region" description="Acidic residues" evidence="1">
    <location>
        <begin position="253"/>
        <end position="280"/>
    </location>
</feature>
<feature type="domain" description="Transcription elongation factor Eaf N-terminal" evidence="2">
    <location>
        <begin position="18"/>
        <end position="117"/>
    </location>
</feature>
<feature type="compositionally biased region" description="Acidic residues" evidence="1">
    <location>
        <begin position="201"/>
        <end position="211"/>
    </location>
</feature>
<feature type="compositionally biased region" description="Pro residues" evidence="1">
    <location>
        <begin position="179"/>
        <end position="188"/>
    </location>
</feature>
<reference evidence="3 4" key="1">
    <citation type="submission" date="2019-06" db="EMBL/GenBank/DDBJ databases">
        <title>Draft genome sequence of the filamentous fungus Phialemoniopsis curvata isolated from diesel fuel.</title>
        <authorList>
            <person name="Varaljay V.A."/>
            <person name="Lyon W.J."/>
            <person name="Crouch A.L."/>
            <person name="Drake C.E."/>
            <person name="Hollomon J.M."/>
            <person name="Nadeau L.J."/>
            <person name="Nunn H.S."/>
            <person name="Stevenson B.S."/>
            <person name="Bojanowski C.L."/>
            <person name="Crookes-Goodson W.J."/>
        </authorList>
    </citation>
    <scope>NUCLEOTIDE SEQUENCE [LARGE SCALE GENOMIC DNA]</scope>
    <source>
        <strain evidence="3 4">D216</strain>
    </source>
</reference>
<feature type="compositionally biased region" description="Basic and acidic residues" evidence="1">
    <location>
        <begin position="240"/>
        <end position="252"/>
    </location>
</feature>
<dbReference type="InterPro" id="IPR019194">
    <property type="entry name" value="Tscrpt_elong_fac_Eaf_N"/>
</dbReference>
<dbReference type="OrthoDB" id="125903at2759"/>
<dbReference type="InParanoid" id="A0A507BCD4"/>
<feature type="region of interest" description="Disordered" evidence="1">
    <location>
        <begin position="44"/>
        <end position="64"/>
    </location>
</feature>
<protein>
    <recommendedName>
        <fullName evidence="2">Transcription elongation factor Eaf N-terminal domain-containing protein</fullName>
    </recommendedName>
</protein>
<dbReference type="GeneID" id="41972909"/>
<keyword evidence="4" id="KW-1185">Reference proteome</keyword>
<feature type="compositionally biased region" description="Acidic residues" evidence="1">
    <location>
        <begin position="310"/>
        <end position="320"/>
    </location>
</feature>
<accession>A0A507BCD4</accession>